<dbReference type="CDD" id="cd04080">
    <property type="entry name" value="CBM6_cellulase-like"/>
    <property type="match status" value="2"/>
</dbReference>
<dbReference type="GO" id="GO:0005975">
    <property type="term" value="P:carbohydrate metabolic process"/>
    <property type="evidence" value="ECO:0007669"/>
    <property type="project" value="InterPro"/>
</dbReference>
<dbReference type="SMART" id="SM00089">
    <property type="entry name" value="PKD"/>
    <property type="match status" value="3"/>
</dbReference>
<dbReference type="SUPFAM" id="SSF49299">
    <property type="entry name" value="PKD domain"/>
    <property type="match status" value="2"/>
</dbReference>
<dbReference type="Gene3D" id="2.60.40.10">
    <property type="entry name" value="Immunoglobulins"/>
    <property type="match status" value="3"/>
</dbReference>
<dbReference type="InterPro" id="IPR035986">
    <property type="entry name" value="PKD_dom_sf"/>
</dbReference>
<dbReference type="InterPro" id="IPR008979">
    <property type="entry name" value="Galactose-bd-like_sf"/>
</dbReference>
<dbReference type="InterPro" id="IPR005084">
    <property type="entry name" value="CBM6"/>
</dbReference>
<dbReference type="InterPro" id="IPR013783">
    <property type="entry name" value="Ig-like_fold"/>
</dbReference>
<evidence type="ECO:0000313" key="5">
    <source>
        <dbReference type="Proteomes" id="UP000184048"/>
    </source>
</evidence>
<proteinExistence type="predicted"/>
<name>A0A1M5G922_9BACT</name>
<reference evidence="4 5" key="1">
    <citation type="submission" date="2016-11" db="EMBL/GenBank/DDBJ databases">
        <authorList>
            <person name="Jaros S."/>
            <person name="Januszkiewicz K."/>
            <person name="Wedrychowicz H."/>
        </authorList>
    </citation>
    <scope>NUCLEOTIDE SEQUENCE [LARGE SCALE GENOMIC DNA]</scope>
    <source>
        <strain evidence="4 5">DSM 18119</strain>
    </source>
</reference>
<dbReference type="GO" id="GO:0031410">
    <property type="term" value="C:cytoplasmic vesicle"/>
    <property type="evidence" value="ECO:0007669"/>
    <property type="project" value="TreeGrafter"/>
</dbReference>
<sequence>MRFIVDTKTIPVKNNSIPKHLCKYTKSLFKTVIAFCFLSLLSVEAYSQIITVTVKYSTNPGNPKVSLADLKYNKQSVLSMDIDDQPANVMSVKAYLQGGMATEDGLTYPGKFFTDGCGNNKPFSLGIAMTAHSNYNDGDLTLVPSLLNSSQLTSLVASGFLLENHGFYHEQDQYYVSNNFTLPRNILENTNFIYDKTGFVSRVWVTPSNYAGYNPYVQQQGFMAATSQGVTDGYTSQPINMWTDHLADLSQLDSNFNVFLRDFNDDWANTTVTNELKSRINDLRSKSSGTVHKIYRIGTHSYNSSNWEGFKSFFNYVDSTSGNTIWVTSLQEFLEYLEVKKKLVMSQVLKSNGLTLTLDLSKVPVNNSFRDISLLVDNGSAISSVSVSGADGFSYNTSGLVNIFKRKTLFDPPYNKPAPIAGADQEVIFPVDSAVLTGKLADTSVHIVSFNWSKVSGPDAGTIVSPSQTTTIVKGLVQGNYVFRLTAIDENGIHGTDDVAINVISIVSPGSVYHVEAENWTTMFGVQTENCSDTGGTLDVGWIDKGDWMDYALTVGTSGSYTLNLRLASPYSGAQLLVKNNSGNILSTVNIPTTGGFQKWQTVSVPVQLIAGTQTLRLESNSTAGWNINWMELVGATATNQNPTANAGADQTITLPANSVTLNGSGTDADGSISTYAWSKVSGGSATITSPSSASTTITGLTAGSYTFRLTVTDNGGATAFDDVVINVNAAANQLPTANAGADQTITLPTNSVSLAGSGTDPDGTISTYAWTKVSGTGGSITSPSSPSTTVTGLTAGSYIFRLTVTDNSGATASDDVNITVNSVPTPTFSLKIEAETYTNTTAPVIKSATTDVGGGLQVSSLDNGDVLNYTVDVPYSGTYTVNFRVGATKGGSKLLLQNQAGTLLATINVPNTGAAWQTVTVSINLTAGNAQTFKVVVNKSSGNPVFNWWELNLSSLSAARADSNNRSEVMETTLPGKLQVYPSPVYTQAQVEINDTNEGLLKVQLWNVAGALQKHFIWNKNTSQYHNIIFVGDLPKGEYILRVEINKQVRSEKFIKL</sequence>
<protein>
    <submittedName>
        <fullName evidence="4">Por secretion system C-terminal sorting domain-containing protein</fullName>
    </submittedName>
</protein>
<gene>
    <name evidence="4" type="ORF">SAMN02745131_04086</name>
</gene>
<dbReference type="Gene3D" id="3.20.20.370">
    <property type="entry name" value="Glycoside hydrolase/deacetylase"/>
    <property type="match status" value="1"/>
</dbReference>
<feature type="domain" description="CBM6" evidence="3">
    <location>
        <begin position="831"/>
        <end position="953"/>
    </location>
</feature>
<dbReference type="NCBIfam" id="TIGR04183">
    <property type="entry name" value="Por_Secre_tail"/>
    <property type="match status" value="1"/>
</dbReference>
<dbReference type="GO" id="GO:0030246">
    <property type="term" value="F:carbohydrate binding"/>
    <property type="evidence" value="ECO:0007669"/>
    <property type="project" value="InterPro"/>
</dbReference>
<dbReference type="InterPro" id="IPR029865">
    <property type="entry name" value="KIAA0319-like"/>
</dbReference>
<dbReference type="PROSITE" id="PS50093">
    <property type="entry name" value="PKD"/>
    <property type="match status" value="2"/>
</dbReference>
<dbReference type="InterPro" id="IPR006584">
    <property type="entry name" value="Cellulose-bd_IV"/>
</dbReference>
<dbReference type="STRING" id="1121884.SAMN02745131_04086"/>
<dbReference type="InterPro" id="IPR022409">
    <property type="entry name" value="PKD/Chitinase_dom"/>
</dbReference>
<evidence type="ECO:0000313" key="4">
    <source>
        <dbReference type="EMBL" id="SHG00243.1"/>
    </source>
</evidence>
<dbReference type="SUPFAM" id="SSF49785">
    <property type="entry name" value="Galactose-binding domain-like"/>
    <property type="match status" value="2"/>
</dbReference>
<dbReference type="Proteomes" id="UP000184048">
    <property type="component" value="Unassembled WGS sequence"/>
</dbReference>
<feature type="domain" description="PKD" evidence="2">
    <location>
        <begin position="659"/>
        <end position="733"/>
    </location>
</feature>
<dbReference type="PANTHER" id="PTHR46182">
    <property type="entry name" value="FI19480P1"/>
    <property type="match status" value="1"/>
</dbReference>
<dbReference type="Pfam" id="PF03422">
    <property type="entry name" value="CBM_6"/>
    <property type="match status" value="2"/>
</dbReference>
<dbReference type="PROSITE" id="PS51175">
    <property type="entry name" value="CBM6"/>
    <property type="match status" value="2"/>
</dbReference>
<dbReference type="EMBL" id="FQUU01000028">
    <property type="protein sequence ID" value="SHG00243.1"/>
    <property type="molecule type" value="Genomic_DNA"/>
</dbReference>
<keyword evidence="5" id="KW-1185">Reference proteome</keyword>
<dbReference type="AlphaFoldDB" id="A0A1M5G922"/>
<dbReference type="SUPFAM" id="SSF88713">
    <property type="entry name" value="Glycoside hydrolase/deacetylase"/>
    <property type="match status" value="1"/>
</dbReference>
<dbReference type="GO" id="GO:0016020">
    <property type="term" value="C:membrane"/>
    <property type="evidence" value="ECO:0007669"/>
    <property type="project" value="TreeGrafter"/>
</dbReference>
<dbReference type="InterPro" id="IPR000601">
    <property type="entry name" value="PKD_dom"/>
</dbReference>
<keyword evidence="1" id="KW-0732">Signal</keyword>
<evidence type="ECO:0000259" key="3">
    <source>
        <dbReference type="PROSITE" id="PS51175"/>
    </source>
</evidence>
<accession>A0A1M5G922</accession>
<dbReference type="CDD" id="cd00146">
    <property type="entry name" value="PKD"/>
    <property type="match status" value="1"/>
</dbReference>
<evidence type="ECO:0000256" key="1">
    <source>
        <dbReference type="ARBA" id="ARBA00022729"/>
    </source>
</evidence>
<dbReference type="Pfam" id="PF22352">
    <property type="entry name" value="K319L-like_PKD"/>
    <property type="match status" value="3"/>
</dbReference>
<dbReference type="SMART" id="SM00606">
    <property type="entry name" value="CBD_IV"/>
    <property type="match status" value="2"/>
</dbReference>
<feature type="domain" description="CBM6" evidence="3">
    <location>
        <begin position="513"/>
        <end position="634"/>
    </location>
</feature>
<dbReference type="Gene3D" id="2.60.120.260">
    <property type="entry name" value="Galactose-binding domain-like"/>
    <property type="match status" value="2"/>
</dbReference>
<organism evidence="4 5">
    <name type="scientific">Flavisolibacter ginsengisoli DSM 18119</name>
    <dbReference type="NCBI Taxonomy" id="1121884"/>
    <lineage>
        <taxon>Bacteria</taxon>
        <taxon>Pseudomonadati</taxon>
        <taxon>Bacteroidota</taxon>
        <taxon>Chitinophagia</taxon>
        <taxon>Chitinophagales</taxon>
        <taxon>Chitinophagaceae</taxon>
        <taxon>Flavisolibacter</taxon>
    </lineage>
</organism>
<dbReference type="InterPro" id="IPR026444">
    <property type="entry name" value="Secre_tail"/>
</dbReference>
<evidence type="ECO:0000259" key="2">
    <source>
        <dbReference type="PROSITE" id="PS50093"/>
    </source>
</evidence>
<dbReference type="InterPro" id="IPR011330">
    <property type="entry name" value="Glyco_hydro/deAcase_b/a-brl"/>
</dbReference>
<feature type="domain" description="PKD" evidence="2">
    <location>
        <begin position="752"/>
        <end position="826"/>
    </location>
</feature>
<dbReference type="PANTHER" id="PTHR46182:SF2">
    <property type="entry name" value="FI19480P1"/>
    <property type="match status" value="1"/>
</dbReference>